<sequence>MGEAAAQIKRMKTELAEAPPHLTEDNHREILVRLPAKDVLHYGIFRELPFNNGWATDIALEALHASGDNASRRRLIRYPNTTRSWLLLAASDGVLLFRKDEGWYFLCNPMTKMWADLPRLCHGPLQYSTVDDKEYAFYFHLPSNQYRLLCRRDSSTNGTWCILSTGEATPCDIDTEAAEAAGITELIPCLRTVVTTPVALHSCLHWPPQKGAVTNQTSVVVFDMLSETFTKMAGPSTATDTLMKLFHMDGLLVGADFVKEQHIDLWFLESYGSDASWKLRHRVTMPGRAYNMVPNMSLLSMAAVADHEGNVMLGNKYGLIVYNVRRKTMKTIDSVATPNNYVVVSRHMFSANLVQHPHFGTQTS</sequence>
<dbReference type="Pfam" id="PF08268">
    <property type="entry name" value="FBA_3"/>
    <property type="match status" value="1"/>
</dbReference>
<gene>
    <name evidence="2" type="ORF">EJB05_30240</name>
</gene>
<comment type="caution">
    <text evidence="2">The sequence shown here is derived from an EMBL/GenBank/DDBJ whole genome shotgun (WGS) entry which is preliminary data.</text>
</comment>
<dbReference type="Proteomes" id="UP000324897">
    <property type="component" value="Unassembled WGS sequence"/>
</dbReference>
<evidence type="ECO:0000313" key="3">
    <source>
        <dbReference type="Proteomes" id="UP000324897"/>
    </source>
</evidence>
<feature type="non-terminal residue" evidence="2">
    <location>
        <position position="1"/>
    </location>
</feature>
<organism evidence="2 3">
    <name type="scientific">Eragrostis curvula</name>
    <name type="common">weeping love grass</name>
    <dbReference type="NCBI Taxonomy" id="38414"/>
    <lineage>
        <taxon>Eukaryota</taxon>
        <taxon>Viridiplantae</taxon>
        <taxon>Streptophyta</taxon>
        <taxon>Embryophyta</taxon>
        <taxon>Tracheophyta</taxon>
        <taxon>Spermatophyta</taxon>
        <taxon>Magnoliopsida</taxon>
        <taxon>Liliopsida</taxon>
        <taxon>Poales</taxon>
        <taxon>Poaceae</taxon>
        <taxon>PACMAD clade</taxon>
        <taxon>Chloridoideae</taxon>
        <taxon>Eragrostideae</taxon>
        <taxon>Eragrostidinae</taxon>
        <taxon>Eragrostis</taxon>
    </lineage>
</organism>
<dbReference type="EMBL" id="RWGY01000020">
    <property type="protein sequence ID" value="TVU23154.1"/>
    <property type="molecule type" value="Genomic_DNA"/>
</dbReference>
<dbReference type="InterPro" id="IPR050796">
    <property type="entry name" value="SCF_F-box_component"/>
</dbReference>
<feature type="non-terminal residue" evidence="2">
    <location>
        <position position="364"/>
    </location>
</feature>
<evidence type="ECO:0000313" key="2">
    <source>
        <dbReference type="EMBL" id="TVU23154.1"/>
    </source>
</evidence>
<dbReference type="Gramene" id="TVU23154">
    <property type="protein sequence ID" value="TVU23154"/>
    <property type="gene ID" value="EJB05_30240"/>
</dbReference>
<feature type="domain" description="F-box associated beta-propeller type 3" evidence="1">
    <location>
        <begin position="78"/>
        <end position="336"/>
    </location>
</feature>
<name>A0A5J9UI63_9POAL</name>
<keyword evidence="3" id="KW-1185">Reference proteome</keyword>
<dbReference type="AlphaFoldDB" id="A0A5J9UI63"/>
<accession>A0A5J9UI63</accession>
<proteinExistence type="predicted"/>
<reference evidence="2 3" key="1">
    <citation type="journal article" date="2019" name="Sci. Rep.">
        <title>A high-quality genome of Eragrostis curvula grass provides insights into Poaceae evolution and supports new strategies to enhance forage quality.</title>
        <authorList>
            <person name="Carballo J."/>
            <person name="Santos B.A.C.M."/>
            <person name="Zappacosta D."/>
            <person name="Garbus I."/>
            <person name="Selva J.P."/>
            <person name="Gallo C.A."/>
            <person name="Diaz A."/>
            <person name="Albertini E."/>
            <person name="Caccamo M."/>
            <person name="Echenique V."/>
        </authorList>
    </citation>
    <scope>NUCLEOTIDE SEQUENCE [LARGE SCALE GENOMIC DNA]</scope>
    <source>
        <strain evidence="3">cv. Victoria</strain>
        <tissue evidence="2">Leaf</tissue>
    </source>
</reference>
<protein>
    <recommendedName>
        <fullName evidence="1">F-box associated beta-propeller type 3 domain-containing protein</fullName>
    </recommendedName>
</protein>
<evidence type="ECO:0000259" key="1">
    <source>
        <dbReference type="Pfam" id="PF08268"/>
    </source>
</evidence>
<dbReference type="PANTHER" id="PTHR31672">
    <property type="entry name" value="BNACNNG10540D PROTEIN"/>
    <property type="match status" value="1"/>
</dbReference>
<dbReference type="PANTHER" id="PTHR31672:SF2">
    <property type="entry name" value="F-BOX DOMAIN-CONTAINING PROTEIN"/>
    <property type="match status" value="1"/>
</dbReference>
<dbReference type="OrthoDB" id="681455at2759"/>
<dbReference type="InterPro" id="IPR013187">
    <property type="entry name" value="F-box-assoc_dom_typ3"/>
</dbReference>